<keyword evidence="9" id="KW-0143">Chaperone</keyword>
<keyword evidence="7 13" id="KW-0067">ATP-binding</keyword>
<dbReference type="FunFam" id="3.30.420.40:FF:000071">
    <property type="entry name" value="Molecular chaperone DnaK"/>
    <property type="match status" value="1"/>
</dbReference>
<sequence length="512" mass="56147">MSKAIGIDLGTTYSAVSVLSETGQPQILLNQDGENLTPSVVFFQDFDGKDEPLVGIQAKNLAASRPEAVVQYVKRQMGNPNWKFDSPSDTVYTAEEISAIILKRLKEGAENALGDKVEDVVITVPAYFDDARRTATKHAGEIAGLNVLRVLNEPTAAALAYGISAEKNETVLVYDLGGGTFDVTLMKIKDGEFDVIATDGDRNLGGFDFDNALSMIIAEKMEEQGAEDIYTDEHFTALLREKSENTKRGLTTVEKTNVFLDYKGKSYKIPITRVEFEEATKSLMNRTEELLDDVVEESGMSWDEIDQVLLIGGSTRMPMVQRKLEEKIGKKIVYSINPDEAVAQGAAIQAALEIANKSESADVSETVRGLAEKLVVSDVTSQALGTLALSNGVKRNTIIIPKNSKVPNKYSEYFSTVVDNQQNVLVEVTQGDDEDPQFVTVIGESTIKLPGDWPAGTVLKVTYHYDVDQTVFVEVHDSDNHLLGTFEVERQANLDKSAVEVASRKIKDLTID</sequence>
<evidence type="ECO:0000256" key="8">
    <source>
        <dbReference type="ARBA" id="ARBA00023016"/>
    </source>
</evidence>
<reference evidence="15 17" key="2">
    <citation type="submission" date="2016-01" db="EMBL/GenBank/DDBJ databases">
        <title>Highly variable Streptococcus oralis are common among viridans streptococci isolated from primates.</title>
        <authorList>
            <person name="Denapaite D."/>
            <person name="Rieger M."/>
            <person name="Koendgen S."/>
            <person name="Brueckner R."/>
            <person name="Ochigava I."/>
            <person name="Kappeler P."/>
            <person name="Maetz-Rensing K."/>
            <person name="Leendertz F."/>
            <person name="Hakenbeck R."/>
        </authorList>
    </citation>
    <scope>NUCLEOTIDE SEQUENCE [LARGE SCALE GENOMIC DNA]</scope>
    <source>
        <strain evidence="15 17">10712</strain>
    </source>
</reference>
<evidence type="ECO:0000313" key="14">
    <source>
        <dbReference type="EMBL" id="KJQ69673.1"/>
    </source>
</evidence>
<accession>A0A081Q9T0</accession>
<dbReference type="Gene3D" id="2.60.34.10">
    <property type="entry name" value="Substrate Binding Domain Of DNAk, Chain A, domain 1"/>
    <property type="match status" value="1"/>
</dbReference>
<keyword evidence="5" id="KW-0597">Phosphoprotein</keyword>
<dbReference type="EMBL" id="LROT01000016">
    <property type="protein sequence ID" value="KYF34290.1"/>
    <property type="molecule type" value="Genomic_DNA"/>
</dbReference>
<evidence type="ECO:0000256" key="2">
    <source>
        <dbReference type="ARBA" id="ARBA00007381"/>
    </source>
</evidence>
<evidence type="ECO:0000256" key="5">
    <source>
        <dbReference type="ARBA" id="ARBA00022553"/>
    </source>
</evidence>
<dbReference type="PRINTS" id="PR00301">
    <property type="entry name" value="HEATSHOCK70"/>
</dbReference>
<dbReference type="PROSITE" id="PS00329">
    <property type="entry name" value="HSP70_2"/>
    <property type="match status" value="1"/>
</dbReference>
<dbReference type="InterPro" id="IPR013126">
    <property type="entry name" value="Hsp_70_fam"/>
</dbReference>
<comment type="function">
    <text evidence="1">Acts as a chaperone.</text>
</comment>
<dbReference type="Gene3D" id="3.30.420.40">
    <property type="match status" value="3"/>
</dbReference>
<evidence type="ECO:0000256" key="7">
    <source>
        <dbReference type="ARBA" id="ARBA00022840"/>
    </source>
</evidence>
<dbReference type="CDD" id="cd24029">
    <property type="entry name" value="ASKHA_NBD_HSP70_DnaK_HscA_HscC"/>
    <property type="match status" value="1"/>
</dbReference>
<keyword evidence="8" id="KW-0346">Stress response</keyword>
<dbReference type="Proteomes" id="UP000033415">
    <property type="component" value="Unassembled WGS sequence"/>
</dbReference>
<dbReference type="Gene3D" id="3.90.640.10">
    <property type="entry name" value="Actin, Chain A, domain 4"/>
    <property type="match status" value="1"/>
</dbReference>
<evidence type="ECO:0000256" key="13">
    <source>
        <dbReference type="RuleBase" id="RU003322"/>
    </source>
</evidence>
<evidence type="ECO:0000256" key="12">
    <source>
        <dbReference type="ARBA" id="ARBA00033103"/>
    </source>
</evidence>
<comment type="caution">
    <text evidence="14">The sequence shown here is derived from an EMBL/GenBank/DDBJ whole genome shotgun (WGS) entry which is preliminary data.</text>
</comment>
<evidence type="ECO:0000256" key="9">
    <source>
        <dbReference type="ARBA" id="ARBA00023186"/>
    </source>
</evidence>
<dbReference type="GO" id="GO:0140662">
    <property type="term" value="F:ATP-dependent protein folding chaperone"/>
    <property type="evidence" value="ECO:0007669"/>
    <property type="project" value="InterPro"/>
</dbReference>
<dbReference type="Proteomes" id="UP000075618">
    <property type="component" value="Unassembled WGS sequence"/>
</dbReference>
<evidence type="ECO:0000313" key="15">
    <source>
        <dbReference type="EMBL" id="KYF34290.1"/>
    </source>
</evidence>
<reference evidence="14 16" key="1">
    <citation type="submission" date="2015-02" db="EMBL/GenBank/DDBJ databases">
        <title>Evolution of amylase-binding proteins of oral streptococcal species.</title>
        <authorList>
            <person name="Haase E.M."/>
        </authorList>
    </citation>
    <scope>NUCLEOTIDE SEQUENCE [LARGE SCALE GENOMIC DNA]</scope>
    <source>
        <strain evidence="14 16">SK137</strain>
    </source>
</reference>
<keyword evidence="6 13" id="KW-0547">Nucleotide-binding</keyword>
<dbReference type="EMBL" id="JYGQ01000004">
    <property type="protein sequence ID" value="KJQ69673.1"/>
    <property type="molecule type" value="Genomic_DNA"/>
</dbReference>
<evidence type="ECO:0000256" key="10">
    <source>
        <dbReference type="ARBA" id="ARBA00030019"/>
    </source>
</evidence>
<dbReference type="GO" id="GO:0005524">
    <property type="term" value="F:ATP binding"/>
    <property type="evidence" value="ECO:0007669"/>
    <property type="project" value="UniProtKB-KW"/>
</dbReference>
<proteinExistence type="inferred from homology"/>
<dbReference type="SUPFAM" id="SSF100920">
    <property type="entry name" value="Heat shock protein 70kD (HSP70), peptide-binding domain"/>
    <property type="match status" value="1"/>
</dbReference>
<dbReference type="InterPro" id="IPR043129">
    <property type="entry name" value="ATPase_NBD"/>
</dbReference>
<dbReference type="RefSeq" id="WP_000030105.1">
    <property type="nucleotide sequence ID" value="NZ_CP067992.1"/>
</dbReference>
<dbReference type="PROSITE" id="PS00297">
    <property type="entry name" value="HSP70_1"/>
    <property type="match status" value="1"/>
</dbReference>
<dbReference type="InterPro" id="IPR029047">
    <property type="entry name" value="HSP70_peptide-bd_sf"/>
</dbReference>
<dbReference type="SUPFAM" id="SSF53067">
    <property type="entry name" value="Actin-like ATPase domain"/>
    <property type="match status" value="2"/>
</dbReference>
<evidence type="ECO:0000256" key="11">
    <source>
        <dbReference type="ARBA" id="ARBA00030945"/>
    </source>
</evidence>
<protein>
    <recommendedName>
        <fullName evidence="3">Chaperone protein DnaK</fullName>
    </recommendedName>
    <alternativeName>
        <fullName evidence="4">Chaperone protein dnaK</fullName>
    </alternativeName>
    <alternativeName>
        <fullName evidence="12">HSP70</fullName>
    </alternativeName>
    <alternativeName>
        <fullName evidence="11">Heat shock 70 kDa protein</fullName>
    </alternativeName>
    <alternativeName>
        <fullName evidence="10">Heat shock protein 70</fullName>
    </alternativeName>
</protein>
<gene>
    <name evidence="14" type="primary">dnaK_2</name>
    <name evidence="15" type="ORF">SMI10712_01570</name>
    <name evidence="14" type="ORF">TZ91_01511</name>
</gene>
<dbReference type="FunFam" id="3.90.640.10:FF:000003">
    <property type="entry name" value="Molecular chaperone DnaK"/>
    <property type="match status" value="1"/>
</dbReference>
<evidence type="ECO:0000256" key="6">
    <source>
        <dbReference type="ARBA" id="ARBA00022741"/>
    </source>
</evidence>
<name>A0A081Q9T0_STRMT</name>
<evidence type="ECO:0000256" key="1">
    <source>
        <dbReference type="ARBA" id="ARBA00002290"/>
    </source>
</evidence>
<dbReference type="PROSITE" id="PS01036">
    <property type="entry name" value="HSP70_3"/>
    <property type="match status" value="1"/>
</dbReference>
<organism evidence="14 16">
    <name type="scientific">Streptococcus mitis</name>
    <dbReference type="NCBI Taxonomy" id="28037"/>
    <lineage>
        <taxon>Bacteria</taxon>
        <taxon>Bacillati</taxon>
        <taxon>Bacillota</taxon>
        <taxon>Bacilli</taxon>
        <taxon>Lactobacillales</taxon>
        <taxon>Streptococcaceae</taxon>
        <taxon>Streptococcus</taxon>
        <taxon>Streptococcus mitis group</taxon>
    </lineage>
</organism>
<evidence type="ECO:0000256" key="3">
    <source>
        <dbReference type="ARBA" id="ARBA00014415"/>
    </source>
</evidence>
<dbReference type="PANTHER" id="PTHR19375">
    <property type="entry name" value="HEAT SHOCK PROTEIN 70KDA"/>
    <property type="match status" value="1"/>
</dbReference>
<evidence type="ECO:0000313" key="17">
    <source>
        <dbReference type="Proteomes" id="UP000075618"/>
    </source>
</evidence>
<evidence type="ECO:0000313" key="16">
    <source>
        <dbReference type="Proteomes" id="UP000033415"/>
    </source>
</evidence>
<dbReference type="AlphaFoldDB" id="A0A081Q9T0"/>
<evidence type="ECO:0000256" key="4">
    <source>
        <dbReference type="ARBA" id="ARBA00017249"/>
    </source>
</evidence>
<dbReference type="InterPro" id="IPR018181">
    <property type="entry name" value="Heat_shock_70_CS"/>
</dbReference>
<dbReference type="Pfam" id="PF00012">
    <property type="entry name" value="HSP70"/>
    <property type="match status" value="1"/>
</dbReference>
<dbReference type="PATRIC" id="fig|28037.100.peg.377"/>
<comment type="similarity">
    <text evidence="2 13">Belongs to the heat shock protein 70 family.</text>
</comment>